<feature type="compositionally biased region" description="Polar residues" evidence="1">
    <location>
        <begin position="123"/>
        <end position="135"/>
    </location>
</feature>
<feature type="region of interest" description="Disordered" evidence="1">
    <location>
        <begin position="58"/>
        <end position="213"/>
    </location>
</feature>
<proteinExistence type="predicted"/>
<evidence type="ECO:0000256" key="1">
    <source>
        <dbReference type="SAM" id="MobiDB-lite"/>
    </source>
</evidence>
<accession>A0ABR1PIP7</accession>
<feature type="compositionally biased region" description="Basic and acidic residues" evidence="1">
    <location>
        <begin position="149"/>
        <end position="171"/>
    </location>
</feature>
<sequence>MAGNDDEKDGFASQPGNKRKIGRKQLNVPKPIVIPDSCKVAPDGSLDSPWMRLGHDVGLNLTAPRTPEQERGQRALRTTVQLEETAFTAESNQAPAKKKDPTSKQERAAPSPSTKFIPKNSRKSWTTPLSRTRSSAPDGDISYWSNSRRNSDTRNQDRSRSSSDLEDEYRPEQVGYSSAEKAYQYGAGDDDAEDEYATIYDGDDQVPKCGGSE</sequence>
<feature type="compositionally biased region" description="Acidic residues" evidence="1">
    <location>
        <begin position="188"/>
        <end position="204"/>
    </location>
</feature>
<dbReference type="EMBL" id="JAKNSF020000007">
    <property type="protein sequence ID" value="KAK7737669.1"/>
    <property type="molecule type" value="Genomic_DNA"/>
</dbReference>
<gene>
    <name evidence="2" type="ORF">SLS63_002798</name>
</gene>
<evidence type="ECO:0000313" key="3">
    <source>
        <dbReference type="Proteomes" id="UP001430848"/>
    </source>
</evidence>
<name>A0ABR1PIP7_DIAER</name>
<feature type="compositionally biased region" description="Basic and acidic residues" evidence="1">
    <location>
        <begin position="97"/>
        <end position="107"/>
    </location>
</feature>
<reference evidence="2 3" key="1">
    <citation type="submission" date="2024-02" db="EMBL/GenBank/DDBJ databases">
        <title>De novo assembly and annotation of 12 fungi associated with fruit tree decline syndrome in Ontario, Canada.</title>
        <authorList>
            <person name="Sulman M."/>
            <person name="Ellouze W."/>
            <person name="Ilyukhin E."/>
        </authorList>
    </citation>
    <scope>NUCLEOTIDE SEQUENCE [LARGE SCALE GENOMIC DNA]</scope>
    <source>
        <strain evidence="2 3">M169</strain>
    </source>
</reference>
<comment type="caution">
    <text evidence="2">The sequence shown here is derived from an EMBL/GenBank/DDBJ whole genome shotgun (WGS) entry which is preliminary data.</text>
</comment>
<feature type="compositionally biased region" description="Polar residues" evidence="1">
    <location>
        <begin position="76"/>
        <end position="94"/>
    </location>
</feature>
<organism evidence="2 3">
    <name type="scientific">Diaporthe eres</name>
    <name type="common">Phomopsis oblonga</name>
    <dbReference type="NCBI Taxonomy" id="83184"/>
    <lineage>
        <taxon>Eukaryota</taxon>
        <taxon>Fungi</taxon>
        <taxon>Dikarya</taxon>
        <taxon>Ascomycota</taxon>
        <taxon>Pezizomycotina</taxon>
        <taxon>Sordariomycetes</taxon>
        <taxon>Sordariomycetidae</taxon>
        <taxon>Diaporthales</taxon>
        <taxon>Diaporthaceae</taxon>
        <taxon>Diaporthe</taxon>
        <taxon>Diaporthe eres species complex</taxon>
    </lineage>
</organism>
<keyword evidence="3" id="KW-1185">Reference proteome</keyword>
<evidence type="ECO:0000313" key="2">
    <source>
        <dbReference type="EMBL" id="KAK7737669.1"/>
    </source>
</evidence>
<feature type="region of interest" description="Disordered" evidence="1">
    <location>
        <begin position="1"/>
        <end position="30"/>
    </location>
</feature>
<dbReference type="Proteomes" id="UP001430848">
    <property type="component" value="Unassembled WGS sequence"/>
</dbReference>
<protein>
    <submittedName>
        <fullName evidence="2">Uncharacterized protein</fullName>
    </submittedName>
</protein>